<evidence type="ECO:0000256" key="1">
    <source>
        <dbReference type="RuleBase" id="RU363044"/>
    </source>
</evidence>
<keyword evidence="1" id="KW-0547">Nucleotide-binding</keyword>
<dbReference type="InterPro" id="IPR010285">
    <property type="entry name" value="DNA_helicase_pif1-like_DEAD"/>
</dbReference>
<dbReference type="PANTHER" id="PTHR10492">
    <property type="match status" value="1"/>
</dbReference>
<feature type="domain" description="DNA helicase Pif1-like DEAD-box helicase" evidence="2">
    <location>
        <begin position="425"/>
        <end position="645"/>
    </location>
</feature>
<evidence type="ECO:0000259" key="3">
    <source>
        <dbReference type="Pfam" id="PF21530"/>
    </source>
</evidence>
<comment type="caution">
    <text evidence="4">The sequence shown here is derived from an EMBL/GenBank/DDBJ whole genome shotgun (WGS) entry which is preliminary data.</text>
</comment>
<keyword evidence="1" id="KW-0067">ATP-binding</keyword>
<keyword evidence="1 4" id="KW-0347">Helicase</keyword>
<keyword evidence="1" id="KW-0234">DNA repair</keyword>
<accession>A0A3L6G156</accession>
<sequence>MIHGPCGPNHMNAPCMKNGICSKGYPKDFQEETTIDGNGFTVYRRRNNGRFIDKGGVRFDNRSVVPTNLLLLRRFQAHINVECECNKSIFIKYLFKYVTKGPDRSKIFLKRVQAGEDVPYNEQTDAKDEIKEYLDTRYICDKDACWRVFGFEIHRHYPAVERMPVHLPNQNYITYTSRSNMAQVLSEAFLRRTMLTEWFVCNSNNPNARDLTYCEFPSKWRWDEKTRSWRPRLARDSKIGRLYYVHPSAGERYYLRMLLLAVKGACSYECLRSFNNTVFPSFKKACQARGLLGDDKEWFDAFDEAASWATGPQLRQLFVTMLLYCQISDEHSFFDKIWKLMVDDIEYNIQKAMNCPTYQMADDDLRNELLERLTVLFNKSGGNIHDFNLPQKVHTTQQDLNRLIEEETSYDPEILHNESQSLISQLNIDQLNAFNKIVECVLCDRPGLYFVSGYGGTGKTYLWNAIVAYLRSQGRIVLAVASSGVASLLLPGGRTAHSRFKIPCDLDSNSTCNIKKGTMLAALIKCSSLVIWDEAFMAHRMTFEALDRTFRDILSSESADNKKLPFGGKVIVLGGDARQILPVIEGGTRAQMVDAAITNSYLWHYITVLYLTQNMRLSSSVQDREAVNSFSKWILAIGEGKIPAMARENETEKTWIRLPHEILLMPNKDTLQCIVQSAYPDIQTMYANVEYLKERAILAPTNEVVDIVNNYMVSIIPGDTKEYLSCDSIAKGPNTHASYDMLYPIEFLNSINGNNFPSHSIMLKKGTPIMLLRNINQSQGLCNGTRLIITTLGDLVIEAEIMNGKHKGKSVVIPRISLTLKSPRNAFVLERRQYPVKVCYAMTINKSQGQSLSKVVVYLKNPVFTHGQLYVAFSRVTSKRGLKVLVEDGNGHPTDETKNIVYNEIFSHFTQ</sequence>
<feature type="domain" description="DNA helicase Pif1-like 2B" evidence="3">
    <location>
        <begin position="746"/>
        <end position="792"/>
    </location>
</feature>
<comment type="catalytic activity">
    <reaction evidence="1">
        <text>ATP + H2O = ADP + phosphate + H(+)</text>
        <dbReference type="Rhea" id="RHEA:13065"/>
        <dbReference type="ChEBI" id="CHEBI:15377"/>
        <dbReference type="ChEBI" id="CHEBI:15378"/>
        <dbReference type="ChEBI" id="CHEBI:30616"/>
        <dbReference type="ChEBI" id="CHEBI:43474"/>
        <dbReference type="ChEBI" id="CHEBI:456216"/>
        <dbReference type="EC" id="5.6.2.3"/>
    </reaction>
</comment>
<dbReference type="PANTHER" id="PTHR10492:SF90">
    <property type="entry name" value="ATP-DEPENDENT DNA HELICASE"/>
    <property type="match status" value="1"/>
</dbReference>
<evidence type="ECO:0000259" key="2">
    <source>
        <dbReference type="Pfam" id="PF05970"/>
    </source>
</evidence>
<protein>
    <recommendedName>
        <fullName evidence="1">ATP-dependent DNA helicase</fullName>
        <ecNumber evidence="1">5.6.2.3</ecNumber>
    </recommendedName>
</protein>
<dbReference type="Proteomes" id="UP000251960">
    <property type="component" value="Chromosome 2"/>
</dbReference>
<keyword evidence="1" id="KW-0233">DNA recombination</keyword>
<keyword evidence="1" id="KW-0227">DNA damage</keyword>
<reference evidence="4" key="1">
    <citation type="journal article" date="2018" name="Nat. Genet.">
        <title>Extensive intraspecific gene order and gene structural variations between Mo17 and other maize genomes.</title>
        <authorList>
            <person name="Sun S."/>
            <person name="Zhou Y."/>
            <person name="Chen J."/>
            <person name="Shi J."/>
            <person name="Zhao H."/>
            <person name="Zhao H."/>
            <person name="Song W."/>
            <person name="Zhang M."/>
            <person name="Cui Y."/>
            <person name="Dong X."/>
            <person name="Liu H."/>
            <person name="Ma X."/>
            <person name="Jiao Y."/>
            <person name="Wang B."/>
            <person name="Wei X."/>
            <person name="Stein J.C."/>
            <person name="Glaubitz J.C."/>
            <person name="Lu F."/>
            <person name="Yu G."/>
            <person name="Liang C."/>
            <person name="Fengler K."/>
            <person name="Li B."/>
            <person name="Rafalski A."/>
            <person name="Schnable P.S."/>
            <person name="Ware D.H."/>
            <person name="Buckler E.S."/>
            <person name="Lai J."/>
        </authorList>
    </citation>
    <scope>NUCLEOTIDE SEQUENCE [LARGE SCALE GENOMIC DNA]</scope>
    <source>
        <tissue evidence="4">Seedling</tissue>
    </source>
</reference>
<dbReference type="CDD" id="cd18809">
    <property type="entry name" value="SF1_C_RecD"/>
    <property type="match status" value="1"/>
</dbReference>
<dbReference type="AlphaFoldDB" id="A0A3L6G156"/>
<evidence type="ECO:0000313" key="4">
    <source>
        <dbReference type="EMBL" id="PWZ40473.1"/>
    </source>
</evidence>
<dbReference type="EMBL" id="NCVQ01000003">
    <property type="protein sequence ID" value="PWZ40473.1"/>
    <property type="molecule type" value="Genomic_DNA"/>
</dbReference>
<keyword evidence="1" id="KW-0378">Hydrolase</keyword>
<dbReference type="GO" id="GO:0006310">
    <property type="term" value="P:DNA recombination"/>
    <property type="evidence" value="ECO:0007669"/>
    <property type="project" value="UniProtKB-KW"/>
</dbReference>
<name>A0A3L6G156_MAIZE</name>
<dbReference type="InterPro" id="IPR027417">
    <property type="entry name" value="P-loop_NTPase"/>
</dbReference>
<dbReference type="Pfam" id="PF21530">
    <property type="entry name" value="Pif1_2B_dom"/>
    <property type="match status" value="1"/>
</dbReference>
<dbReference type="GO" id="GO:0000723">
    <property type="term" value="P:telomere maintenance"/>
    <property type="evidence" value="ECO:0007669"/>
    <property type="project" value="InterPro"/>
</dbReference>
<dbReference type="InterPro" id="IPR049163">
    <property type="entry name" value="Pif1-like_2B_dom"/>
</dbReference>
<dbReference type="GO" id="GO:0005524">
    <property type="term" value="F:ATP binding"/>
    <property type="evidence" value="ECO:0007669"/>
    <property type="project" value="UniProtKB-KW"/>
</dbReference>
<dbReference type="Gene3D" id="3.40.50.300">
    <property type="entry name" value="P-loop containing nucleotide triphosphate hydrolases"/>
    <property type="match status" value="2"/>
</dbReference>
<gene>
    <name evidence="4" type="primary">Pif1_3</name>
    <name evidence="4" type="ORF">Zm00014a_005396</name>
</gene>
<dbReference type="GO" id="GO:0043139">
    <property type="term" value="F:5'-3' DNA helicase activity"/>
    <property type="evidence" value="ECO:0007669"/>
    <property type="project" value="UniProtKB-EC"/>
</dbReference>
<comment type="similarity">
    <text evidence="1">Belongs to the helicase family.</text>
</comment>
<dbReference type="GO" id="GO:0006281">
    <property type="term" value="P:DNA repair"/>
    <property type="evidence" value="ECO:0007669"/>
    <property type="project" value="UniProtKB-KW"/>
</dbReference>
<dbReference type="SUPFAM" id="SSF52540">
    <property type="entry name" value="P-loop containing nucleoside triphosphate hydrolases"/>
    <property type="match status" value="2"/>
</dbReference>
<dbReference type="Pfam" id="PF05970">
    <property type="entry name" value="PIF1"/>
    <property type="match status" value="1"/>
</dbReference>
<proteinExistence type="inferred from homology"/>
<dbReference type="GO" id="GO:0016887">
    <property type="term" value="F:ATP hydrolysis activity"/>
    <property type="evidence" value="ECO:0007669"/>
    <property type="project" value="RHEA"/>
</dbReference>
<organism evidence="4">
    <name type="scientific">Zea mays</name>
    <name type="common">Maize</name>
    <dbReference type="NCBI Taxonomy" id="4577"/>
    <lineage>
        <taxon>Eukaryota</taxon>
        <taxon>Viridiplantae</taxon>
        <taxon>Streptophyta</taxon>
        <taxon>Embryophyta</taxon>
        <taxon>Tracheophyta</taxon>
        <taxon>Spermatophyta</taxon>
        <taxon>Magnoliopsida</taxon>
        <taxon>Liliopsida</taxon>
        <taxon>Poales</taxon>
        <taxon>Poaceae</taxon>
        <taxon>PACMAD clade</taxon>
        <taxon>Panicoideae</taxon>
        <taxon>Andropogonodae</taxon>
        <taxon>Andropogoneae</taxon>
        <taxon>Tripsacinae</taxon>
        <taxon>Zea</taxon>
    </lineage>
</organism>
<dbReference type="EC" id="5.6.2.3" evidence="1"/>
<comment type="cofactor">
    <cofactor evidence="1">
        <name>Mg(2+)</name>
        <dbReference type="ChEBI" id="CHEBI:18420"/>
    </cofactor>
</comment>